<comment type="caution">
    <text evidence="1">The sequence shown here is derived from an EMBL/GenBank/DDBJ whole genome shotgun (WGS) entry which is preliminary data.</text>
</comment>
<name>X1GRL3_9ZZZZ</name>
<sequence>LLCIGYPESIPNTIPKLNRNIIVHKEKYISLGDTEIREAYEDKYGDFDEDPEKYFRKAYIEVIEASKQQGDSWLKLAKKRLKRLEITNHAQFLFKLRYPTKAMVGMNEKLTKSFKNAGFNFF</sequence>
<reference evidence="1" key="1">
    <citation type="journal article" date="2014" name="Front. Microbiol.">
        <title>High frequency of phylogenetically diverse reductive dehalogenase-homologous genes in deep subseafloor sedimentary metagenomes.</title>
        <authorList>
            <person name="Kawai M."/>
            <person name="Futagami T."/>
            <person name="Toyoda A."/>
            <person name="Takaki Y."/>
            <person name="Nishi S."/>
            <person name="Hori S."/>
            <person name="Arai W."/>
            <person name="Tsubouchi T."/>
            <person name="Morono Y."/>
            <person name="Uchiyama I."/>
            <person name="Ito T."/>
            <person name="Fujiyama A."/>
            <person name="Inagaki F."/>
            <person name="Takami H."/>
        </authorList>
    </citation>
    <scope>NUCLEOTIDE SEQUENCE</scope>
    <source>
        <strain evidence="1">Expedition CK06-06</strain>
    </source>
</reference>
<gene>
    <name evidence="1" type="ORF">S03H2_23326</name>
</gene>
<dbReference type="AlphaFoldDB" id="X1GRL3"/>
<dbReference type="EMBL" id="BARU01012727">
    <property type="protein sequence ID" value="GAH44269.1"/>
    <property type="molecule type" value="Genomic_DNA"/>
</dbReference>
<protein>
    <recommendedName>
        <fullName evidence="2">Nitroreductase domain-containing protein</fullName>
    </recommendedName>
</protein>
<evidence type="ECO:0008006" key="2">
    <source>
        <dbReference type="Google" id="ProtNLM"/>
    </source>
</evidence>
<accession>X1GRL3</accession>
<evidence type="ECO:0000313" key="1">
    <source>
        <dbReference type="EMBL" id="GAH44269.1"/>
    </source>
</evidence>
<organism evidence="1">
    <name type="scientific">marine sediment metagenome</name>
    <dbReference type="NCBI Taxonomy" id="412755"/>
    <lineage>
        <taxon>unclassified sequences</taxon>
        <taxon>metagenomes</taxon>
        <taxon>ecological metagenomes</taxon>
    </lineage>
</organism>
<feature type="non-terminal residue" evidence="1">
    <location>
        <position position="1"/>
    </location>
</feature>
<proteinExistence type="predicted"/>